<dbReference type="Pfam" id="PF00067">
    <property type="entry name" value="p450"/>
    <property type="match status" value="2"/>
</dbReference>
<proteinExistence type="inferred from homology"/>
<dbReference type="SUPFAM" id="SSF48264">
    <property type="entry name" value="Cytochrome P450"/>
    <property type="match status" value="1"/>
</dbReference>
<sequence>MKSMMDSVFKVVLGVELDNICGTNQVGTRFSNSFDEANELTFYGYVDLFWKAKRFLNVGSEAKLRNSIKVVDQYVNKVIQSKIEEIHQLQEVSVPMKEGDVLSRFLELRKTDPKYLKDIILSFIIAGKDTTALTLSWFLYMLCKHPPIQEKIAQEVKETTKARDASTLDELAASITEESLDKMQYLHAALTETLRLYPPVPVDGKLCLSDDTWPDGFKDFRPERWLDENGIFCPESPFKLTAFQAGPRVCLGKDFAYRQMKIFAAILLSSFTFKLSDENKAVNYRTMINLHIDGGLHVHASHRLGHGKLLVA</sequence>
<organism evidence="9 10">
    <name type="scientific">Vitis vinifera</name>
    <name type="common">Grape</name>
    <dbReference type="NCBI Taxonomy" id="29760"/>
    <lineage>
        <taxon>Eukaryota</taxon>
        <taxon>Viridiplantae</taxon>
        <taxon>Streptophyta</taxon>
        <taxon>Embryophyta</taxon>
        <taxon>Tracheophyta</taxon>
        <taxon>Spermatophyta</taxon>
        <taxon>Magnoliopsida</taxon>
        <taxon>eudicotyledons</taxon>
        <taxon>Gunneridae</taxon>
        <taxon>Pentapetalae</taxon>
        <taxon>rosids</taxon>
        <taxon>Vitales</taxon>
        <taxon>Vitaceae</taxon>
        <taxon>Viteae</taxon>
        <taxon>Vitis</taxon>
    </lineage>
</organism>
<dbReference type="Proteomes" id="UP000288805">
    <property type="component" value="Unassembled WGS sequence"/>
</dbReference>
<dbReference type="GO" id="GO:0005506">
    <property type="term" value="F:iron ion binding"/>
    <property type="evidence" value="ECO:0007669"/>
    <property type="project" value="InterPro"/>
</dbReference>
<keyword evidence="7" id="KW-0503">Monooxygenase</keyword>
<dbReference type="GO" id="GO:0016705">
    <property type="term" value="F:oxidoreductase activity, acting on paired donors, with incorporation or reduction of molecular oxygen"/>
    <property type="evidence" value="ECO:0007669"/>
    <property type="project" value="InterPro"/>
</dbReference>
<keyword evidence="4 8" id="KW-0479">Metal-binding</keyword>
<evidence type="ECO:0000256" key="4">
    <source>
        <dbReference type="ARBA" id="ARBA00022723"/>
    </source>
</evidence>
<evidence type="ECO:0000313" key="9">
    <source>
        <dbReference type="EMBL" id="RVW46096.1"/>
    </source>
</evidence>
<dbReference type="PRINTS" id="PR00463">
    <property type="entry name" value="EP450I"/>
</dbReference>
<dbReference type="InterPro" id="IPR001128">
    <property type="entry name" value="Cyt_P450"/>
</dbReference>
<dbReference type="EMBL" id="QGNW01001307">
    <property type="protein sequence ID" value="RVW46096.1"/>
    <property type="molecule type" value="Genomic_DNA"/>
</dbReference>
<evidence type="ECO:0000256" key="2">
    <source>
        <dbReference type="ARBA" id="ARBA00010617"/>
    </source>
</evidence>
<dbReference type="Gene3D" id="1.10.630.10">
    <property type="entry name" value="Cytochrome P450"/>
    <property type="match status" value="1"/>
</dbReference>
<dbReference type="InterPro" id="IPR002401">
    <property type="entry name" value="Cyt_P450_E_grp-I"/>
</dbReference>
<evidence type="ECO:0000313" key="10">
    <source>
        <dbReference type="Proteomes" id="UP000288805"/>
    </source>
</evidence>
<gene>
    <name evidence="9" type="primary">CYP704C1_0</name>
    <name evidence="9" type="ORF">CK203_076226</name>
</gene>
<name>A0A438EE45_VITVI</name>
<evidence type="ECO:0000256" key="3">
    <source>
        <dbReference type="ARBA" id="ARBA00022617"/>
    </source>
</evidence>
<evidence type="ECO:0000256" key="5">
    <source>
        <dbReference type="ARBA" id="ARBA00023002"/>
    </source>
</evidence>
<dbReference type="GO" id="GO:0004497">
    <property type="term" value="F:monooxygenase activity"/>
    <property type="evidence" value="ECO:0007669"/>
    <property type="project" value="UniProtKB-KW"/>
</dbReference>
<evidence type="ECO:0000256" key="7">
    <source>
        <dbReference type="ARBA" id="ARBA00023033"/>
    </source>
</evidence>
<keyword evidence="5" id="KW-0560">Oxidoreductase</keyword>
<evidence type="ECO:0000256" key="1">
    <source>
        <dbReference type="ARBA" id="ARBA00001971"/>
    </source>
</evidence>
<dbReference type="AlphaFoldDB" id="A0A438EE45"/>
<protein>
    <submittedName>
        <fullName evidence="9">Cytochrome P450 704C1</fullName>
    </submittedName>
</protein>
<accession>A0A438EE45</accession>
<comment type="cofactor">
    <cofactor evidence="1 8">
        <name>heme</name>
        <dbReference type="ChEBI" id="CHEBI:30413"/>
    </cofactor>
</comment>
<dbReference type="PANTHER" id="PTHR24296">
    <property type="entry name" value="CYTOCHROME P450"/>
    <property type="match status" value="1"/>
</dbReference>
<evidence type="ECO:0000256" key="6">
    <source>
        <dbReference type="ARBA" id="ARBA00023004"/>
    </source>
</evidence>
<comment type="caution">
    <text evidence="9">The sequence shown here is derived from an EMBL/GenBank/DDBJ whole genome shotgun (WGS) entry which is preliminary data.</text>
</comment>
<comment type="similarity">
    <text evidence="2">Belongs to the cytochrome P450 family.</text>
</comment>
<feature type="binding site" description="axial binding residue" evidence="8">
    <location>
        <position position="250"/>
    </location>
    <ligand>
        <name>heme</name>
        <dbReference type="ChEBI" id="CHEBI:30413"/>
    </ligand>
    <ligandPart>
        <name>Fe</name>
        <dbReference type="ChEBI" id="CHEBI:18248"/>
    </ligandPart>
</feature>
<keyword evidence="3 8" id="KW-0349">Heme</keyword>
<dbReference type="InterPro" id="IPR036396">
    <property type="entry name" value="Cyt_P450_sf"/>
</dbReference>
<dbReference type="PRINTS" id="PR00385">
    <property type="entry name" value="P450"/>
</dbReference>
<reference evidence="9 10" key="1">
    <citation type="journal article" date="2018" name="PLoS Genet.">
        <title>Population sequencing reveals clonal diversity and ancestral inbreeding in the grapevine cultivar Chardonnay.</title>
        <authorList>
            <person name="Roach M.J."/>
            <person name="Johnson D.L."/>
            <person name="Bohlmann J."/>
            <person name="van Vuuren H.J."/>
            <person name="Jones S.J."/>
            <person name="Pretorius I.S."/>
            <person name="Schmidt S.A."/>
            <person name="Borneman A.R."/>
        </authorList>
    </citation>
    <scope>NUCLEOTIDE SEQUENCE [LARGE SCALE GENOMIC DNA]</scope>
    <source>
        <strain evidence="10">cv. Chardonnay</strain>
        <tissue evidence="9">Leaf</tissue>
    </source>
</reference>
<keyword evidence="6 8" id="KW-0408">Iron</keyword>
<evidence type="ECO:0000256" key="8">
    <source>
        <dbReference type="PIRSR" id="PIRSR602401-1"/>
    </source>
</evidence>
<dbReference type="GO" id="GO:0020037">
    <property type="term" value="F:heme binding"/>
    <property type="evidence" value="ECO:0007669"/>
    <property type="project" value="InterPro"/>
</dbReference>